<accession>A0A437M0M6</accession>
<dbReference type="EMBL" id="SACN01000002">
    <property type="protein sequence ID" value="RVT91241.1"/>
    <property type="molecule type" value="Genomic_DNA"/>
</dbReference>
<dbReference type="PANTHER" id="PTHR44757">
    <property type="entry name" value="DIGUANYLATE CYCLASE DGCP"/>
    <property type="match status" value="1"/>
</dbReference>
<dbReference type="SMART" id="SM00052">
    <property type="entry name" value="EAL"/>
    <property type="match status" value="1"/>
</dbReference>
<dbReference type="InterPro" id="IPR000160">
    <property type="entry name" value="GGDEF_dom"/>
</dbReference>
<evidence type="ECO:0000259" key="3">
    <source>
        <dbReference type="PROSITE" id="PS50887"/>
    </source>
</evidence>
<dbReference type="InterPro" id="IPR052155">
    <property type="entry name" value="Biofilm_reg_signaling"/>
</dbReference>
<feature type="region of interest" description="Disordered" evidence="1">
    <location>
        <begin position="1"/>
        <end position="24"/>
    </location>
</feature>
<dbReference type="SUPFAM" id="SSF55073">
    <property type="entry name" value="Nucleotide cyclase"/>
    <property type="match status" value="1"/>
</dbReference>
<dbReference type="Proteomes" id="UP000282971">
    <property type="component" value="Unassembled WGS sequence"/>
</dbReference>
<dbReference type="NCBIfam" id="TIGR00254">
    <property type="entry name" value="GGDEF"/>
    <property type="match status" value="1"/>
</dbReference>
<comment type="caution">
    <text evidence="4">The sequence shown here is derived from an EMBL/GenBank/DDBJ whole genome shotgun (WGS) entry which is preliminary data.</text>
</comment>
<proteinExistence type="predicted"/>
<evidence type="ECO:0000259" key="2">
    <source>
        <dbReference type="PROSITE" id="PS50883"/>
    </source>
</evidence>
<dbReference type="Pfam" id="PF00563">
    <property type="entry name" value="EAL"/>
    <property type="match status" value="1"/>
</dbReference>
<dbReference type="PANTHER" id="PTHR44757:SF2">
    <property type="entry name" value="BIOFILM ARCHITECTURE MAINTENANCE PROTEIN MBAA"/>
    <property type="match status" value="1"/>
</dbReference>
<dbReference type="InterPro" id="IPR001633">
    <property type="entry name" value="EAL_dom"/>
</dbReference>
<dbReference type="OrthoDB" id="9814202at2"/>
<dbReference type="CDD" id="cd01949">
    <property type="entry name" value="GGDEF"/>
    <property type="match status" value="1"/>
</dbReference>
<dbReference type="AlphaFoldDB" id="A0A437M0M6"/>
<dbReference type="SUPFAM" id="SSF141868">
    <property type="entry name" value="EAL domain-like"/>
    <property type="match status" value="1"/>
</dbReference>
<dbReference type="InterPro" id="IPR035919">
    <property type="entry name" value="EAL_sf"/>
</dbReference>
<name>A0A437M0M6_9SPHN</name>
<dbReference type="PROSITE" id="PS50883">
    <property type="entry name" value="EAL"/>
    <property type="match status" value="1"/>
</dbReference>
<reference evidence="4 5" key="1">
    <citation type="submission" date="2019-01" db="EMBL/GenBank/DDBJ databases">
        <authorList>
            <person name="Chen W.-M."/>
        </authorList>
    </citation>
    <scope>NUCLEOTIDE SEQUENCE [LARGE SCALE GENOMIC DNA]</scope>
    <source>
        <strain evidence="4 5">CCP-7</strain>
    </source>
</reference>
<evidence type="ECO:0000256" key="1">
    <source>
        <dbReference type="SAM" id="MobiDB-lite"/>
    </source>
</evidence>
<dbReference type="InterPro" id="IPR043128">
    <property type="entry name" value="Rev_trsase/Diguanyl_cyclase"/>
</dbReference>
<evidence type="ECO:0000313" key="5">
    <source>
        <dbReference type="Proteomes" id="UP000282971"/>
    </source>
</evidence>
<protein>
    <submittedName>
        <fullName evidence="4">Bifunctional diguanylate cyclase/phosphodiesterase</fullName>
    </submittedName>
</protein>
<keyword evidence="5" id="KW-1185">Reference proteome</keyword>
<feature type="domain" description="GGDEF" evidence="3">
    <location>
        <begin position="196"/>
        <end position="328"/>
    </location>
</feature>
<dbReference type="Gene3D" id="3.20.20.450">
    <property type="entry name" value="EAL domain"/>
    <property type="match status" value="1"/>
</dbReference>
<feature type="domain" description="EAL" evidence="2">
    <location>
        <begin position="335"/>
        <end position="591"/>
    </location>
</feature>
<evidence type="ECO:0000313" key="4">
    <source>
        <dbReference type="EMBL" id="RVT91241.1"/>
    </source>
</evidence>
<sequence>MRATRPKIADMPATPEATPSLGNFPVPPALQQLLNTPRAAERQEFLDALPVAVAIVAEIDGNPRIMARNAAFLRLSDMRLAASELADADLCSGLALPLNAALRAFFASEDDDRAIDMQETTGIGGRHFAVRMARLRVGESASPRCVLSLIDCTAQVESERSLRKEMLRDSLTGLPNRSAFAERVDRAIDAFGETGDGFAVLVVDLTRFSRVNEGVGSLAGDELIITVARRLVSTLRAGDVLARIVGDEFAVLMELGSAADALRAARRMQAALATPIRLGDLEIKIDCAVGCAIMSSGIELAEEIIRNAQFAVKRAKTSGQAEIYQSGDATAARDRFSMETELRRAIEQDQLTLAYQPLIDLNTGEVTGFEALARWVHAEKGIIPPTEFIPVAEESGLIVELGRWAMRAAARTLAAWDRRAGYVLPIYMSVNVSAVQFQRDDVAAAVAAALVESRISGERFKLELTESCIVADPQGINRVLGAIHDLGVGIAMDDFGTGYSSLAYLQRLPIDVLKIDRSFIAPMLEDKDSVAIVRAVLGLATALGMTTTAEGVETAELAETLIALGCDVAQGYHFAKALPADEAYLYLAERNAFASSSDVI</sequence>
<gene>
    <name evidence="4" type="ORF">EOD43_17175</name>
</gene>
<dbReference type="PROSITE" id="PS50887">
    <property type="entry name" value="GGDEF"/>
    <property type="match status" value="1"/>
</dbReference>
<dbReference type="CDD" id="cd01948">
    <property type="entry name" value="EAL"/>
    <property type="match status" value="1"/>
</dbReference>
<dbReference type="Gene3D" id="3.30.70.270">
    <property type="match status" value="1"/>
</dbReference>
<dbReference type="SMART" id="SM00267">
    <property type="entry name" value="GGDEF"/>
    <property type="match status" value="1"/>
</dbReference>
<organism evidence="4 5">
    <name type="scientific">Sphingomonas crocodyli</name>
    <dbReference type="NCBI Taxonomy" id="1979270"/>
    <lineage>
        <taxon>Bacteria</taxon>
        <taxon>Pseudomonadati</taxon>
        <taxon>Pseudomonadota</taxon>
        <taxon>Alphaproteobacteria</taxon>
        <taxon>Sphingomonadales</taxon>
        <taxon>Sphingomonadaceae</taxon>
        <taxon>Sphingomonas</taxon>
    </lineage>
</organism>
<dbReference type="Pfam" id="PF00990">
    <property type="entry name" value="GGDEF"/>
    <property type="match status" value="1"/>
</dbReference>
<dbReference type="InterPro" id="IPR029787">
    <property type="entry name" value="Nucleotide_cyclase"/>
</dbReference>